<dbReference type="Pfam" id="PF01312">
    <property type="entry name" value="Bac_export_2"/>
    <property type="match status" value="1"/>
</dbReference>
<feature type="transmembrane region" description="Helical" evidence="12">
    <location>
        <begin position="152"/>
        <end position="171"/>
    </location>
</feature>
<comment type="function">
    <text evidence="12">Required for formation of the rod structure in the basal body of the flagellar apparatus. Together with FliI and FliH, may constitute the export apparatus of flagellin.</text>
</comment>
<evidence type="ECO:0000256" key="7">
    <source>
        <dbReference type="ARBA" id="ARBA00022795"/>
    </source>
</evidence>
<evidence type="ECO:0000256" key="9">
    <source>
        <dbReference type="ARBA" id="ARBA00022989"/>
    </source>
</evidence>
<evidence type="ECO:0000256" key="2">
    <source>
        <dbReference type="ARBA" id="ARBA00010690"/>
    </source>
</evidence>
<dbReference type="PRINTS" id="PR00950">
    <property type="entry name" value="TYPE3IMSPROT"/>
</dbReference>
<comment type="similarity">
    <text evidence="2 12">Belongs to the type III secretion exporter family.</text>
</comment>
<protein>
    <recommendedName>
        <fullName evidence="3 12">Flagellar biosynthetic protein FlhB</fullName>
    </recommendedName>
</protein>
<evidence type="ECO:0000256" key="12">
    <source>
        <dbReference type="RuleBase" id="RU364091"/>
    </source>
</evidence>
<dbReference type="FunFam" id="3.40.1690.10:FF:000001">
    <property type="entry name" value="Flagellar biosynthetic protein FlhB"/>
    <property type="match status" value="1"/>
</dbReference>
<keyword evidence="5 12" id="KW-1003">Cell membrane</keyword>
<organism evidence="13 14">
    <name type="scientific">Neobacillus notoginsengisoli</name>
    <dbReference type="NCBI Taxonomy" id="1578198"/>
    <lineage>
        <taxon>Bacteria</taxon>
        <taxon>Bacillati</taxon>
        <taxon>Bacillota</taxon>
        <taxon>Bacilli</taxon>
        <taxon>Bacillales</taxon>
        <taxon>Bacillaceae</taxon>
        <taxon>Neobacillus</taxon>
    </lineage>
</organism>
<dbReference type="EMBL" id="QWEG01000017">
    <property type="protein sequence ID" value="RHW33299.1"/>
    <property type="molecule type" value="Genomic_DNA"/>
</dbReference>
<dbReference type="OrthoDB" id="9807950at2"/>
<dbReference type="NCBIfam" id="TIGR00328">
    <property type="entry name" value="flhB"/>
    <property type="match status" value="1"/>
</dbReference>
<evidence type="ECO:0000313" key="13">
    <source>
        <dbReference type="EMBL" id="RHW33299.1"/>
    </source>
</evidence>
<keyword evidence="10 12" id="KW-0472">Membrane</keyword>
<keyword evidence="13" id="KW-0969">Cilium</keyword>
<dbReference type="GO" id="GO:0044780">
    <property type="term" value="P:bacterial-type flagellum assembly"/>
    <property type="evidence" value="ECO:0007669"/>
    <property type="project" value="InterPro"/>
</dbReference>
<dbReference type="GO" id="GO:0009306">
    <property type="term" value="P:protein secretion"/>
    <property type="evidence" value="ECO:0007669"/>
    <property type="project" value="InterPro"/>
</dbReference>
<dbReference type="Proteomes" id="UP000284416">
    <property type="component" value="Unassembled WGS sequence"/>
</dbReference>
<keyword evidence="14" id="KW-1185">Reference proteome</keyword>
<evidence type="ECO:0000256" key="6">
    <source>
        <dbReference type="ARBA" id="ARBA00022692"/>
    </source>
</evidence>
<name>A0A417YJP7_9BACI</name>
<keyword evidence="4 12" id="KW-0813">Transport</keyword>
<feature type="transmembrane region" description="Helical" evidence="12">
    <location>
        <begin position="191"/>
        <end position="217"/>
    </location>
</feature>
<feature type="transmembrane region" description="Helical" evidence="12">
    <location>
        <begin position="39"/>
        <end position="58"/>
    </location>
</feature>
<evidence type="ECO:0000256" key="10">
    <source>
        <dbReference type="ARBA" id="ARBA00023136"/>
    </source>
</evidence>
<keyword evidence="8 12" id="KW-0653">Protein transport</keyword>
<feature type="transmembrane region" description="Helical" evidence="12">
    <location>
        <begin position="91"/>
        <end position="123"/>
    </location>
</feature>
<evidence type="ECO:0000256" key="1">
    <source>
        <dbReference type="ARBA" id="ARBA00004651"/>
    </source>
</evidence>
<dbReference type="InterPro" id="IPR006136">
    <property type="entry name" value="FlhB"/>
</dbReference>
<keyword evidence="11 12" id="KW-1006">Bacterial flagellum protein export</keyword>
<dbReference type="SUPFAM" id="SSF160544">
    <property type="entry name" value="EscU C-terminal domain-like"/>
    <property type="match status" value="1"/>
</dbReference>
<gene>
    <name evidence="12 13" type="primary">flhB</name>
    <name evidence="13" type="ORF">D1B31_20505</name>
</gene>
<keyword evidence="7 12" id="KW-1005">Bacterial flagellum biogenesis</keyword>
<evidence type="ECO:0000256" key="3">
    <source>
        <dbReference type="ARBA" id="ARBA00021622"/>
    </source>
</evidence>
<evidence type="ECO:0000313" key="14">
    <source>
        <dbReference type="Proteomes" id="UP000284416"/>
    </source>
</evidence>
<keyword evidence="13" id="KW-0966">Cell projection</keyword>
<dbReference type="Gene3D" id="3.40.1690.10">
    <property type="entry name" value="secretion proteins EscU"/>
    <property type="match status" value="1"/>
</dbReference>
<dbReference type="PANTHER" id="PTHR30531:SF12">
    <property type="entry name" value="FLAGELLAR BIOSYNTHETIC PROTEIN FLHB"/>
    <property type="match status" value="1"/>
</dbReference>
<evidence type="ECO:0000256" key="11">
    <source>
        <dbReference type="ARBA" id="ARBA00023225"/>
    </source>
</evidence>
<evidence type="ECO:0000256" key="8">
    <source>
        <dbReference type="ARBA" id="ARBA00022927"/>
    </source>
</evidence>
<keyword evidence="6 12" id="KW-0812">Transmembrane</keyword>
<keyword evidence="13" id="KW-0282">Flagellum</keyword>
<evidence type="ECO:0000256" key="4">
    <source>
        <dbReference type="ARBA" id="ARBA00022448"/>
    </source>
</evidence>
<comment type="subcellular location">
    <subcellularLocation>
        <location evidence="1">Cell membrane</location>
        <topology evidence="1">Multi-pass membrane protein</topology>
    </subcellularLocation>
</comment>
<reference evidence="13 14" key="1">
    <citation type="journal article" date="2017" name="Int. J. Syst. Evol. Microbiol.">
        <title>Bacillus notoginsengisoli sp. nov., a novel bacterium isolated from the rhizosphere of Panax notoginseng.</title>
        <authorList>
            <person name="Zhang M.Y."/>
            <person name="Cheng J."/>
            <person name="Cai Y."/>
            <person name="Zhang T.Y."/>
            <person name="Wu Y.Y."/>
            <person name="Manikprabhu D."/>
            <person name="Li W.J."/>
            <person name="Zhang Y.X."/>
        </authorList>
    </citation>
    <scope>NUCLEOTIDE SEQUENCE [LARGE SCALE GENOMIC DNA]</scope>
    <source>
        <strain evidence="13 14">JCM 30743</strain>
    </source>
</reference>
<dbReference type="PANTHER" id="PTHR30531">
    <property type="entry name" value="FLAGELLAR BIOSYNTHETIC PROTEIN FLHB"/>
    <property type="match status" value="1"/>
</dbReference>
<evidence type="ECO:0000256" key="5">
    <source>
        <dbReference type="ARBA" id="ARBA00022475"/>
    </source>
</evidence>
<keyword evidence="9 12" id="KW-1133">Transmembrane helix</keyword>
<dbReference type="RefSeq" id="WP_118923946.1">
    <property type="nucleotide sequence ID" value="NZ_QWEG01000017.1"/>
</dbReference>
<proteinExistence type="inferred from homology"/>
<dbReference type="GO" id="GO:0005886">
    <property type="term" value="C:plasma membrane"/>
    <property type="evidence" value="ECO:0007669"/>
    <property type="project" value="UniProtKB-SubCell"/>
</dbReference>
<dbReference type="Gene3D" id="6.10.250.2080">
    <property type="match status" value="1"/>
</dbReference>
<dbReference type="InterPro" id="IPR029025">
    <property type="entry name" value="T3SS_substrate_exporter_C"/>
</dbReference>
<comment type="caution">
    <text evidence="13">The sequence shown here is derived from an EMBL/GenBank/DDBJ whole genome shotgun (WGS) entry which is preliminary data.</text>
</comment>
<accession>A0A417YJP7</accession>
<dbReference type="AlphaFoldDB" id="A0A417YJP7"/>
<dbReference type="InterPro" id="IPR006135">
    <property type="entry name" value="T3SS_substrate_exporter"/>
</dbReference>
<sequence>MTMLVRLDLQLFAEKTEKATPRKKQDARKKGQVAKSTDLSNAVVLLGSFSFLAIYGEYAGGRLLQMFKVSLSNSLLYHLTEESVVLLFKNILFNAVLIAAPIIVIAWLAAIVSTISQVGFLVAPESIKMDLKKIDPISGAKRIFSMRSIVELLKSILKVLLITTVAGIFLWKQKGILLKLPQMEPLSIVGLLASLTVKMGMVISAAYLVLAVGDLFYQRYDHAKKLKMSKQDIKDEHKKTEGDPLVKQKIKEKQRQVASFRMMQDIPKAQVIITNPTHFAVAIAYEAGKMSVPTVVAKGADFLALKIREVAKEHRVVIMENKPLARALYAGVEVGEEIPEELFKAVAEVLAYVYRVKGTLSK</sequence>